<proteinExistence type="predicted"/>
<dbReference type="RefSeq" id="WP_214432946.1">
    <property type="nucleotide sequence ID" value="NZ_CAWPUQ010000292.1"/>
</dbReference>
<keyword evidence="3" id="KW-1185">Reference proteome</keyword>
<dbReference type="AlphaFoldDB" id="A0A8J7I502"/>
<comment type="caution">
    <text evidence="2">The sequence shown here is derived from an EMBL/GenBank/DDBJ whole genome shotgun (WGS) entry which is preliminary data.</text>
</comment>
<keyword evidence="1" id="KW-1133">Transmembrane helix</keyword>
<evidence type="ECO:0000313" key="2">
    <source>
        <dbReference type="EMBL" id="MBH8574128.1"/>
    </source>
</evidence>
<dbReference type="EMBL" id="JAECZA010000057">
    <property type="protein sequence ID" value="MBH8574128.1"/>
    <property type="molecule type" value="Genomic_DNA"/>
</dbReference>
<keyword evidence="1" id="KW-0812">Transmembrane</keyword>
<protein>
    <submittedName>
        <fullName evidence="2">Uncharacterized protein</fullName>
    </submittedName>
</protein>
<evidence type="ECO:0000256" key="1">
    <source>
        <dbReference type="SAM" id="Phobius"/>
    </source>
</evidence>
<keyword evidence="1" id="KW-0472">Membrane</keyword>
<accession>A0A8J7I502</accession>
<dbReference type="Proteomes" id="UP000662314">
    <property type="component" value="Unassembled WGS sequence"/>
</dbReference>
<evidence type="ECO:0000313" key="3">
    <source>
        <dbReference type="Proteomes" id="UP000662314"/>
    </source>
</evidence>
<sequence length="128" mass="14680">MNIHTFDNHYVTCPICQRNAKPKPIKAYMGLFTCPYCQERLVVCRSGHYVRDPFTLKQLMMCSALRRQSSPLARIIRDFVLFKRPMLALAVVSTIFLGIIAITQQSTSYDQQILPGTEKIKKSVRESP</sequence>
<reference evidence="2 3" key="1">
    <citation type="journal article" date="2021" name="Int. J. Syst. Evol. Microbiol.">
        <title>Amazonocrinis nigriterrae gen. nov., sp. nov., Atlanticothrix silvestris gen. nov., sp. nov. and Dendronalium phyllosphericum gen. nov., sp. nov., nostocacean cyanobacteria from Brazilian environments.</title>
        <authorList>
            <person name="Alvarenga D.O."/>
            <person name="Andreote A.P.D."/>
            <person name="Branco L.H.Z."/>
            <person name="Delbaje E."/>
            <person name="Cruz R.B."/>
            <person name="Varani A.M."/>
            <person name="Fiore M.F."/>
        </authorList>
    </citation>
    <scope>NUCLEOTIDE SEQUENCE [LARGE SCALE GENOMIC DNA]</scope>
    <source>
        <strain evidence="2 3">CENA369</strain>
    </source>
</reference>
<gene>
    <name evidence="2" type="ORF">I8752_14085</name>
</gene>
<name>A0A8J7I502_9NOST</name>
<feature type="transmembrane region" description="Helical" evidence="1">
    <location>
        <begin position="86"/>
        <end position="103"/>
    </location>
</feature>
<organism evidence="2 3">
    <name type="scientific">Dendronalium phyllosphericum CENA369</name>
    <dbReference type="NCBI Taxonomy" id="1725256"/>
    <lineage>
        <taxon>Bacteria</taxon>
        <taxon>Bacillati</taxon>
        <taxon>Cyanobacteriota</taxon>
        <taxon>Cyanophyceae</taxon>
        <taxon>Nostocales</taxon>
        <taxon>Nostocaceae</taxon>
        <taxon>Dendronalium</taxon>
        <taxon>Dendronalium phyllosphericum</taxon>
    </lineage>
</organism>